<dbReference type="AlphaFoldDB" id="A0A1A6BLM2"/>
<gene>
    <name evidence="2" type="ORF">A9W98_11315</name>
</gene>
<sequence>MLPLSGPRWRLLTAVAAVTWLFILVCHSAMLPSQTHEPHHPHALLASVGGQVTVNVDHAHLFNSSLIECHDVFATASLPRSATTLVEVGVVTAVVAIAVALTNLAMAPTRGPPRMLPFLTGQDLLTRFCLARR</sequence>
<evidence type="ECO:0000313" key="2">
    <source>
        <dbReference type="EMBL" id="OBS03114.1"/>
    </source>
</evidence>
<evidence type="ECO:0008006" key="4">
    <source>
        <dbReference type="Google" id="ProtNLM"/>
    </source>
</evidence>
<evidence type="ECO:0000313" key="3">
    <source>
        <dbReference type="Proteomes" id="UP000093757"/>
    </source>
</evidence>
<protein>
    <recommendedName>
        <fullName evidence="4">Lipoprotein LpqS</fullName>
    </recommendedName>
</protein>
<keyword evidence="1" id="KW-0472">Membrane</keyword>
<comment type="caution">
    <text evidence="2">The sequence shown here is derived from an EMBL/GenBank/DDBJ whole genome shotgun (WGS) entry which is preliminary data.</text>
</comment>
<dbReference type="Pfam" id="PF26327">
    <property type="entry name" value="LpqS"/>
    <property type="match status" value="1"/>
</dbReference>
<dbReference type="InterPro" id="IPR058714">
    <property type="entry name" value="LpqS"/>
</dbReference>
<name>A0A1A6BLM2_MYCGO</name>
<reference evidence="2 3" key="1">
    <citation type="submission" date="2016-06" db="EMBL/GenBank/DDBJ databases">
        <authorList>
            <person name="Kjaerup R.B."/>
            <person name="Dalgaard T.S."/>
            <person name="Juul-Madsen H.R."/>
        </authorList>
    </citation>
    <scope>NUCLEOTIDE SEQUENCE [LARGE SCALE GENOMIC DNA]</scope>
    <source>
        <strain evidence="2 3">1245752.6</strain>
    </source>
</reference>
<evidence type="ECO:0000256" key="1">
    <source>
        <dbReference type="SAM" id="Phobius"/>
    </source>
</evidence>
<dbReference type="EMBL" id="MAEM01000106">
    <property type="protein sequence ID" value="OBS03114.1"/>
    <property type="molecule type" value="Genomic_DNA"/>
</dbReference>
<organism evidence="2 3">
    <name type="scientific">Mycobacterium gordonae</name>
    <dbReference type="NCBI Taxonomy" id="1778"/>
    <lineage>
        <taxon>Bacteria</taxon>
        <taxon>Bacillati</taxon>
        <taxon>Actinomycetota</taxon>
        <taxon>Actinomycetes</taxon>
        <taxon>Mycobacteriales</taxon>
        <taxon>Mycobacteriaceae</taxon>
        <taxon>Mycobacterium</taxon>
    </lineage>
</organism>
<dbReference type="Proteomes" id="UP000093757">
    <property type="component" value="Unassembled WGS sequence"/>
</dbReference>
<keyword evidence="1" id="KW-1133">Transmembrane helix</keyword>
<proteinExistence type="predicted"/>
<keyword evidence="1" id="KW-0812">Transmembrane</keyword>
<accession>A0A1A6BLM2</accession>
<feature type="transmembrane region" description="Helical" evidence="1">
    <location>
        <begin position="88"/>
        <end position="106"/>
    </location>
</feature>